<feature type="region of interest" description="Disordered" evidence="1">
    <location>
        <begin position="175"/>
        <end position="220"/>
    </location>
</feature>
<gene>
    <name evidence="2" type="ORF">CIRG_04545</name>
</gene>
<sequence>MRSTGRATSKNRQVYIISLSLIEGYSRTKLKSDDTGYLSSTVRALKAGASHEISLEWRDDDSTDANWLSGNIIQLFVGYEDSRWNSVSLKWTARRSKQKLVLRFYCDGKREFSIDFDKVEVLGPGAQVCPISTASSVTPTPTSVTISTLSGITASSELSTSILVTSLREMRSTSSTIVTSSSASSTTTIGTTSELPSISSETTSMSRSMSEITSAARTDSNSSIAFETASSALSTAIASSAARGTFSTVSLAASASNTMTKTRSSAPAQPASSTAPETTASTAVPGTLLSLSTIAIGTEPLPLYLRQQQHLA</sequence>
<proteinExistence type="predicted"/>
<protein>
    <submittedName>
        <fullName evidence="2">Uncharacterized protein</fullName>
    </submittedName>
</protein>
<feature type="compositionally biased region" description="Low complexity" evidence="1">
    <location>
        <begin position="262"/>
        <end position="282"/>
    </location>
</feature>
<organism evidence="2 3">
    <name type="scientific">Coccidioides immitis RMSCC 2394</name>
    <dbReference type="NCBI Taxonomy" id="404692"/>
    <lineage>
        <taxon>Eukaryota</taxon>
        <taxon>Fungi</taxon>
        <taxon>Dikarya</taxon>
        <taxon>Ascomycota</taxon>
        <taxon>Pezizomycotina</taxon>
        <taxon>Eurotiomycetes</taxon>
        <taxon>Eurotiomycetidae</taxon>
        <taxon>Onygenales</taxon>
        <taxon>Onygenaceae</taxon>
        <taxon>Coccidioides</taxon>
    </lineage>
</organism>
<feature type="compositionally biased region" description="Low complexity" evidence="1">
    <location>
        <begin position="175"/>
        <end position="214"/>
    </location>
</feature>
<dbReference type="Proteomes" id="UP000054565">
    <property type="component" value="Unassembled WGS sequence"/>
</dbReference>
<accession>A0A0J6YCU0</accession>
<evidence type="ECO:0000313" key="3">
    <source>
        <dbReference type="Proteomes" id="UP000054565"/>
    </source>
</evidence>
<evidence type="ECO:0000256" key="1">
    <source>
        <dbReference type="SAM" id="MobiDB-lite"/>
    </source>
</evidence>
<name>A0A0J6YCU0_COCIT</name>
<dbReference type="EMBL" id="DS028095">
    <property type="protein sequence ID" value="KMP04864.1"/>
    <property type="molecule type" value="Genomic_DNA"/>
</dbReference>
<dbReference type="AlphaFoldDB" id="A0A0J6YCU0"/>
<evidence type="ECO:0000313" key="2">
    <source>
        <dbReference type="EMBL" id="KMP04864.1"/>
    </source>
</evidence>
<reference evidence="3" key="1">
    <citation type="journal article" date="2010" name="Genome Res.">
        <title>Population genomic sequencing of Coccidioides fungi reveals recent hybridization and transposon control.</title>
        <authorList>
            <person name="Neafsey D.E."/>
            <person name="Barker B.M."/>
            <person name="Sharpton T.J."/>
            <person name="Stajich J.E."/>
            <person name="Park D.J."/>
            <person name="Whiston E."/>
            <person name="Hung C.-Y."/>
            <person name="McMahan C."/>
            <person name="White J."/>
            <person name="Sykes S."/>
            <person name="Heiman D."/>
            <person name="Young S."/>
            <person name="Zeng Q."/>
            <person name="Abouelleil A."/>
            <person name="Aftuck L."/>
            <person name="Bessette D."/>
            <person name="Brown A."/>
            <person name="FitzGerald M."/>
            <person name="Lui A."/>
            <person name="Macdonald J.P."/>
            <person name="Priest M."/>
            <person name="Orbach M.J."/>
            <person name="Galgiani J.N."/>
            <person name="Kirkland T.N."/>
            <person name="Cole G.T."/>
            <person name="Birren B.W."/>
            <person name="Henn M.R."/>
            <person name="Taylor J.W."/>
            <person name="Rounsley S.D."/>
        </authorList>
    </citation>
    <scope>NUCLEOTIDE SEQUENCE [LARGE SCALE GENOMIC DNA]</scope>
    <source>
        <strain evidence="3">RMSCC 2394</strain>
    </source>
</reference>
<feature type="region of interest" description="Disordered" evidence="1">
    <location>
        <begin position="259"/>
        <end position="282"/>
    </location>
</feature>